<dbReference type="RefSeq" id="WP_200828938.1">
    <property type="nucleotide sequence ID" value="NZ_FCON02000233.1"/>
</dbReference>
<comment type="caution">
    <text evidence="2">The sequence shown here is derived from an EMBL/GenBank/DDBJ whole genome shotgun (WGS) entry which is preliminary data.</text>
</comment>
<accession>A0A158L0M1</accession>
<evidence type="ECO:0000313" key="3">
    <source>
        <dbReference type="Proteomes" id="UP000054770"/>
    </source>
</evidence>
<dbReference type="EMBL" id="FCON02000233">
    <property type="protein sequence ID" value="SAL86549.1"/>
    <property type="molecule type" value="Genomic_DNA"/>
</dbReference>
<name>A0A158L0M1_9BURK</name>
<evidence type="ECO:0000313" key="2">
    <source>
        <dbReference type="EMBL" id="SAL86549.1"/>
    </source>
</evidence>
<evidence type="ECO:0000256" key="1">
    <source>
        <dbReference type="SAM" id="MobiDB-lite"/>
    </source>
</evidence>
<sequence length="93" mass="10404">MTQLDRVVASLRSEQNERRTAFASSQVSRAAFDMEGVNDTLQHELNSSVQSLSTALEQIISEHGLSKDLTVAHRHELPSPPLGDCRMQRKQDD</sequence>
<feature type="region of interest" description="Disordered" evidence="1">
    <location>
        <begin position="1"/>
        <end position="26"/>
    </location>
</feature>
<dbReference type="Proteomes" id="UP000054770">
    <property type="component" value="Unassembled WGS sequence"/>
</dbReference>
<reference evidence="2" key="1">
    <citation type="submission" date="2016-01" db="EMBL/GenBank/DDBJ databases">
        <authorList>
            <person name="Peeters C."/>
        </authorList>
    </citation>
    <scope>NUCLEOTIDE SEQUENCE [LARGE SCALE GENOMIC DNA]</scope>
    <source>
        <strain evidence="2">LMG 22940</strain>
    </source>
</reference>
<protein>
    <submittedName>
        <fullName evidence="2">Uncharacterized protein</fullName>
    </submittedName>
</protein>
<gene>
    <name evidence="2" type="ORF">AWB68_08066</name>
</gene>
<dbReference type="AlphaFoldDB" id="A0A158L0M1"/>
<organism evidence="2 3">
    <name type="scientific">Caballeronia choica</name>
    <dbReference type="NCBI Taxonomy" id="326476"/>
    <lineage>
        <taxon>Bacteria</taxon>
        <taxon>Pseudomonadati</taxon>
        <taxon>Pseudomonadota</taxon>
        <taxon>Betaproteobacteria</taxon>
        <taxon>Burkholderiales</taxon>
        <taxon>Burkholderiaceae</taxon>
        <taxon>Caballeronia</taxon>
    </lineage>
</organism>
<keyword evidence="3" id="KW-1185">Reference proteome</keyword>
<proteinExistence type="predicted"/>